<dbReference type="AlphaFoldDB" id="A0AAE0XT47"/>
<comment type="caution">
    <text evidence="1">The sequence shown here is derived from an EMBL/GenBank/DDBJ whole genome shotgun (WGS) entry which is preliminary data.</text>
</comment>
<organism evidence="1 2">
    <name type="scientific">Elysia crispata</name>
    <name type="common">lettuce slug</name>
    <dbReference type="NCBI Taxonomy" id="231223"/>
    <lineage>
        <taxon>Eukaryota</taxon>
        <taxon>Metazoa</taxon>
        <taxon>Spiralia</taxon>
        <taxon>Lophotrochozoa</taxon>
        <taxon>Mollusca</taxon>
        <taxon>Gastropoda</taxon>
        <taxon>Heterobranchia</taxon>
        <taxon>Euthyneura</taxon>
        <taxon>Panpulmonata</taxon>
        <taxon>Sacoglossa</taxon>
        <taxon>Placobranchoidea</taxon>
        <taxon>Plakobranchidae</taxon>
        <taxon>Elysia</taxon>
    </lineage>
</organism>
<name>A0AAE0XT47_9GAST</name>
<gene>
    <name evidence="1" type="ORF">RRG08_019376</name>
</gene>
<accession>A0AAE0XT47</accession>
<reference evidence="1" key="1">
    <citation type="journal article" date="2023" name="G3 (Bethesda)">
        <title>A reference genome for the long-term kleptoplast-retaining sea slug Elysia crispata morphotype clarki.</title>
        <authorList>
            <person name="Eastman K.E."/>
            <person name="Pendleton A.L."/>
            <person name="Shaikh M.A."/>
            <person name="Suttiyut T."/>
            <person name="Ogas R."/>
            <person name="Tomko P."/>
            <person name="Gavelis G."/>
            <person name="Widhalm J.R."/>
            <person name="Wisecaver J.H."/>
        </authorList>
    </citation>
    <scope>NUCLEOTIDE SEQUENCE</scope>
    <source>
        <strain evidence="1">ECLA1</strain>
    </source>
</reference>
<sequence length="122" mass="13994">MVMSRTSNFRPVHFRFDRSTGPRVSAAQFSLNPLNTPTIIRHQDVQQFSYKYYRDPLTFDIRPWCKEVLDLNSPGPTRGPSISDHVVDSLVETYEAVQCGEQLFEDVGDRGGRGDLQSLIMW</sequence>
<evidence type="ECO:0000313" key="1">
    <source>
        <dbReference type="EMBL" id="KAK3709539.1"/>
    </source>
</evidence>
<dbReference type="Proteomes" id="UP001283361">
    <property type="component" value="Unassembled WGS sequence"/>
</dbReference>
<dbReference type="EMBL" id="JAWDGP010007658">
    <property type="protein sequence ID" value="KAK3709539.1"/>
    <property type="molecule type" value="Genomic_DNA"/>
</dbReference>
<evidence type="ECO:0000313" key="2">
    <source>
        <dbReference type="Proteomes" id="UP001283361"/>
    </source>
</evidence>
<proteinExistence type="predicted"/>
<keyword evidence="2" id="KW-1185">Reference proteome</keyword>
<protein>
    <submittedName>
        <fullName evidence="1">Uncharacterized protein</fullName>
    </submittedName>
</protein>